<feature type="region of interest" description="Disordered" evidence="2">
    <location>
        <begin position="853"/>
        <end position="915"/>
    </location>
</feature>
<evidence type="ECO:0008006" key="5">
    <source>
        <dbReference type="Google" id="ProtNLM"/>
    </source>
</evidence>
<dbReference type="InParanoid" id="A0A7M7HHT6"/>
<keyword evidence="1" id="KW-0175">Coiled coil</keyword>
<organism evidence="3 4">
    <name type="scientific">Strongylocentrotus purpuratus</name>
    <name type="common">Purple sea urchin</name>
    <dbReference type="NCBI Taxonomy" id="7668"/>
    <lineage>
        <taxon>Eukaryota</taxon>
        <taxon>Metazoa</taxon>
        <taxon>Echinodermata</taxon>
        <taxon>Eleutherozoa</taxon>
        <taxon>Echinozoa</taxon>
        <taxon>Echinoidea</taxon>
        <taxon>Euechinoidea</taxon>
        <taxon>Echinacea</taxon>
        <taxon>Camarodonta</taxon>
        <taxon>Echinidea</taxon>
        <taxon>Strongylocentrotidae</taxon>
        <taxon>Strongylocentrotus</taxon>
    </lineage>
</organism>
<dbReference type="PANTHER" id="PTHR47615">
    <property type="entry name" value="COILED-COIL DOMAIN-CONTAINING PROTEIN 158"/>
    <property type="match status" value="1"/>
</dbReference>
<feature type="coiled-coil region" evidence="1">
    <location>
        <begin position="279"/>
        <end position="327"/>
    </location>
</feature>
<dbReference type="InterPro" id="IPR031809">
    <property type="entry name" value="CCDC158"/>
</dbReference>
<accession>A0A7M7HHT6</accession>
<feature type="coiled-coil region" evidence="1">
    <location>
        <begin position="437"/>
        <end position="534"/>
    </location>
</feature>
<dbReference type="Pfam" id="PF15921">
    <property type="entry name" value="CCDC158"/>
    <property type="match status" value="1"/>
</dbReference>
<name>A0A7M7HHT6_STRPU</name>
<proteinExistence type="predicted"/>
<dbReference type="AlphaFoldDB" id="A0A7M7HHT6"/>
<feature type="coiled-coil region" evidence="1">
    <location>
        <begin position="181"/>
        <end position="208"/>
    </location>
</feature>
<reference evidence="4" key="1">
    <citation type="submission" date="2015-02" db="EMBL/GenBank/DDBJ databases">
        <title>Genome sequencing for Strongylocentrotus purpuratus.</title>
        <authorList>
            <person name="Murali S."/>
            <person name="Liu Y."/>
            <person name="Vee V."/>
            <person name="English A."/>
            <person name="Wang M."/>
            <person name="Skinner E."/>
            <person name="Han Y."/>
            <person name="Muzny D.M."/>
            <person name="Worley K.C."/>
            <person name="Gibbs R.A."/>
        </authorList>
    </citation>
    <scope>NUCLEOTIDE SEQUENCE</scope>
</reference>
<feature type="compositionally biased region" description="Low complexity" evidence="2">
    <location>
        <begin position="546"/>
        <end position="557"/>
    </location>
</feature>
<evidence type="ECO:0000313" key="4">
    <source>
        <dbReference type="Proteomes" id="UP000007110"/>
    </source>
</evidence>
<dbReference type="PANTHER" id="PTHR47615:SF1">
    <property type="entry name" value="COILED-COIL DOMAIN-CONTAINING PROTEIN 158"/>
    <property type="match status" value="1"/>
</dbReference>
<feature type="coiled-coil region" evidence="1">
    <location>
        <begin position="14"/>
        <end position="156"/>
    </location>
</feature>
<dbReference type="RefSeq" id="XP_011668452.2">
    <property type="nucleotide sequence ID" value="XM_011670150.2"/>
</dbReference>
<dbReference type="KEGG" id="spu:592956"/>
<feature type="region of interest" description="Disordered" evidence="2">
    <location>
        <begin position="546"/>
        <end position="592"/>
    </location>
</feature>
<dbReference type="OrthoDB" id="10072099at2759"/>
<keyword evidence="4" id="KW-1185">Reference proteome</keyword>
<evidence type="ECO:0000313" key="3">
    <source>
        <dbReference type="EnsemblMetazoa" id="XP_011668452"/>
    </source>
</evidence>
<reference evidence="3" key="2">
    <citation type="submission" date="2021-01" db="UniProtKB">
        <authorList>
            <consortium name="EnsemblMetazoa"/>
        </authorList>
    </citation>
    <scope>IDENTIFICATION</scope>
</reference>
<dbReference type="Proteomes" id="UP000007110">
    <property type="component" value="Unassembled WGS sequence"/>
</dbReference>
<feature type="region of interest" description="Disordered" evidence="2">
    <location>
        <begin position="740"/>
        <end position="778"/>
    </location>
</feature>
<sequence>MELATLVGQYEAFKKEAEKERHQSHQKIDDLTAELDADRNNMQAAREEISKQQLQLADANLTLQSNKETYASLTTQLNEEKEKTSELRSQDGQRLTNIQRELEARSLEVRHMQEMLEAQKAEAEAVLRQKIFDVQCEEQKKAVDKTSQLLADLESHRSENSRLSLEMMKKTSEWEQANQSRDRLATVLEETSAKLEELQSTHGDLTKQLVEKSKMIDILTQERDHYQQMSMERIKELGSATSLQNRLQSQVTEREHEYQMMYQEKVNLTQVIESSERTSSDARQEKDNLIKLLDEKTKQCEEVKGMKDDLNRKLKVREKRIQSLDLEVKTLSEAVKEKHGEVEKVIEGKAGLLEGFKTFQQKVTHLTSEKDVLETRYLDLEASQEKTRSKLQLQIQGLEHDLRMTLEALRATKSTDARAVDIADSVQQELLTKRHQVDFLQIRIHGLEENLGAAIKEKSLLETEKALLEEQVFKLKEQMERFQRKLKSLSDKRTSQKDIVTKLETALEKAALKHTDAQRLIEEQEQAIAKMTLRHQLELKALQRTLATSRASSSRTTPNQSSMSTQQRMTTRGSSSKTTPNQSSMSTQQRMTTVEKVQTSESATTLTKIQQSLGKASTGVVASHFLQSASVQAMEGLVGRNYISPIPVVVMNTSGIQGDHQPDRHETSGAVEEAHNVSSELKDLLEEVKSVFSANMAALKDTQSGHKEASIHTGIDRIGLKEKSTFNSVNGHGVYQLVEPARDSHSVPPPNTEDMLDPPLLTSSPYKLDSENTPPPPPAYQHLHLKGDVELQTPSSPVTNLLGLHGKVQSDTALLKLQGRHAKQTDRETSLGPAVNRAQRHCTTGAAVITHSAKDTTERSVRSTVTKSYSVNRPAKHSSNTGNVRDSACTTKREASGTVRPGVHGVHGASEYQGSRETAFTRKVNHSHETGSTTASDISVPLRIEVPEPGHVHTREARLGSKDLEALNQRNRIESGYGDVEMISELIITDDDDDDDNSSITTVTSYSTDVTSNDQPDRSDSLKSLKERLAALSQMGNQLQKGNKEMAGLIRRQDDKLKRCRQEERNAKRIINSK</sequence>
<dbReference type="GeneID" id="592956"/>
<evidence type="ECO:0000256" key="2">
    <source>
        <dbReference type="SAM" id="MobiDB-lite"/>
    </source>
</evidence>
<evidence type="ECO:0000256" key="1">
    <source>
        <dbReference type="SAM" id="Coils"/>
    </source>
</evidence>
<dbReference type="EnsemblMetazoa" id="XM_011670150">
    <property type="protein sequence ID" value="XP_011668452"/>
    <property type="gene ID" value="LOC592956"/>
</dbReference>
<feature type="compositionally biased region" description="Polar residues" evidence="2">
    <location>
        <begin position="558"/>
        <end position="592"/>
    </location>
</feature>
<protein>
    <recommendedName>
        <fullName evidence="5">Coiled-coil domain-containing protein 158-like</fullName>
    </recommendedName>
</protein>
<feature type="compositionally biased region" description="Polar residues" evidence="2">
    <location>
        <begin position="862"/>
        <end position="890"/>
    </location>
</feature>